<dbReference type="GO" id="GO:0003700">
    <property type="term" value="F:DNA-binding transcription factor activity"/>
    <property type="evidence" value="ECO:0007669"/>
    <property type="project" value="TreeGrafter"/>
</dbReference>
<dbReference type="InterPro" id="IPR009057">
    <property type="entry name" value="Homeodomain-like_sf"/>
</dbReference>
<dbReference type="PANTHER" id="PTHR30055">
    <property type="entry name" value="HTH-TYPE TRANSCRIPTIONAL REGULATOR RUTR"/>
    <property type="match status" value="1"/>
</dbReference>
<evidence type="ECO:0000313" key="8">
    <source>
        <dbReference type="Proteomes" id="UP000318065"/>
    </source>
</evidence>
<dbReference type="GO" id="GO:0000976">
    <property type="term" value="F:transcription cis-regulatory region binding"/>
    <property type="evidence" value="ECO:0007669"/>
    <property type="project" value="TreeGrafter"/>
</dbReference>
<dbReference type="InterPro" id="IPR001647">
    <property type="entry name" value="HTH_TetR"/>
</dbReference>
<evidence type="ECO:0000256" key="3">
    <source>
        <dbReference type="ARBA" id="ARBA00023125"/>
    </source>
</evidence>
<dbReference type="PRINTS" id="PR00455">
    <property type="entry name" value="HTHTETR"/>
</dbReference>
<dbReference type="PROSITE" id="PS50977">
    <property type="entry name" value="HTH_TETR_2"/>
    <property type="match status" value="1"/>
</dbReference>
<feature type="DNA-binding region" description="H-T-H motif" evidence="5">
    <location>
        <begin position="41"/>
        <end position="60"/>
    </location>
</feature>
<evidence type="ECO:0000259" key="6">
    <source>
        <dbReference type="PROSITE" id="PS50977"/>
    </source>
</evidence>
<keyword evidence="2" id="KW-0805">Transcription regulation</keyword>
<keyword evidence="8" id="KW-1185">Reference proteome</keyword>
<sequence length="223" mass="25130">MERGKGFAPAALEVEALPPKQERLVRSAYKVMGEKGMNNLSLQDVADEAGVSKAILPYYFASKENLMVTTMRWVLARVARRIREAMSRAEGAEEKVSAMVDAIFIDPVSNRSFYLVFFDFLGHAARTDRFGDVGATFQEIVTGLYEEVVRLGKEEGVFRVGETREAATVVRALIDGLFIQWVLERDWEKTHARYRSLCERAVLSYLTSGDGREGKWSSREDCA</sequence>
<dbReference type="InterPro" id="IPR039538">
    <property type="entry name" value="BetI_C"/>
</dbReference>
<name>A0A510HGV6_9ACTN</name>
<keyword evidence="3 5" id="KW-0238">DNA-binding</keyword>
<organism evidence="7 8">
    <name type="scientific">Rubrobacter xylanophilus</name>
    <dbReference type="NCBI Taxonomy" id="49319"/>
    <lineage>
        <taxon>Bacteria</taxon>
        <taxon>Bacillati</taxon>
        <taxon>Actinomycetota</taxon>
        <taxon>Rubrobacteria</taxon>
        <taxon>Rubrobacterales</taxon>
        <taxon>Rubrobacteraceae</taxon>
        <taxon>Rubrobacter</taxon>
    </lineage>
</organism>
<proteinExistence type="predicted"/>
<reference evidence="7" key="1">
    <citation type="journal article" date="2019" name="Microbiol. Resour. Announc.">
        <title>Complete Genome Sequence of Rubrobacter xylanophilus Strain AA3-22, Isolated from Arima Onsen in Japan.</title>
        <authorList>
            <person name="Tomariguchi N."/>
            <person name="Miyazaki K."/>
        </authorList>
    </citation>
    <scope>NUCLEOTIDE SEQUENCE [LARGE SCALE GENOMIC DNA]</scope>
    <source>
        <strain evidence="7">AA3-22</strain>
    </source>
</reference>
<keyword evidence="1" id="KW-0678">Repressor</keyword>
<dbReference type="PANTHER" id="PTHR30055:SF234">
    <property type="entry name" value="HTH-TYPE TRANSCRIPTIONAL REGULATOR BETI"/>
    <property type="match status" value="1"/>
</dbReference>
<evidence type="ECO:0000256" key="1">
    <source>
        <dbReference type="ARBA" id="ARBA00022491"/>
    </source>
</evidence>
<dbReference type="Pfam" id="PF00440">
    <property type="entry name" value="TetR_N"/>
    <property type="match status" value="1"/>
</dbReference>
<evidence type="ECO:0000256" key="2">
    <source>
        <dbReference type="ARBA" id="ARBA00023015"/>
    </source>
</evidence>
<dbReference type="InterPro" id="IPR050109">
    <property type="entry name" value="HTH-type_TetR-like_transc_reg"/>
</dbReference>
<evidence type="ECO:0000256" key="4">
    <source>
        <dbReference type="ARBA" id="ARBA00023163"/>
    </source>
</evidence>
<evidence type="ECO:0000313" key="7">
    <source>
        <dbReference type="EMBL" id="BBL79232.1"/>
    </source>
</evidence>
<dbReference type="InterPro" id="IPR036271">
    <property type="entry name" value="Tet_transcr_reg_TetR-rel_C_sf"/>
</dbReference>
<protein>
    <submittedName>
        <fullName evidence="7">HTH-type transcriptional regulator BetI</fullName>
    </submittedName>
</protein>
<accession>A0A510HGV6</accession>
<gene>
    <name evidence="7" type="primary">betI</name>
    <name evidence="7" type="ORF">RxyAA322_10860</name>
</gene>
<dbReference type="EMBL" id="AP019791">
    <property type="protein sequence ID" value="BBL79232.1"/>
    <property type="molecule type" value="Genomic_DNA"/>
</dbReference>
<evidence type="ECO:0000256" key="5">
    <source>
        <dbReference type="PROSITE-ProRule" id="PRU00335"/>
    </source>
</evidence>
<keyword evidence="4" id="KW-0804">Transcription</keyword>
<dbReference type="Pfam" id="PF13977">
    <property type="entry name" value="TetR_C_6"/>
    <property type="match status" value="1"/>
</dbReference>
<dbReference type="SUPFAM" id="SSF48498">
    <property type="entry name" value="Tetracyclin repressor-like, C-terminal domain"/>
    <property type="match status" value="1"/>
</dbReference>
<dbReference type="Proteomes" id="UP000318065">
    <property type="component" value="Chromosome"/>
</dbReference>
<dbReference type="SUPFAM" id="SSF46689">
    <property type="entry name" value="Homeodomain-like"/>
    <property type="match status" value="1"/>
</dbReference>
<feature type="domain" description="HTH tetR-type" evidence="6">
    <location>
        <begin position="18"/>
        <end position="78"/>
    </location>
</feature>
<dbReference type="OrthoDB" id="9806334at2"/>
<dbReference type="Gene3D" id="1.10.357.10">
    <property type="entry name" value="Tetracycline Repressor, domain 2"/>
    <property type="match status" value="1"/>
</dbReference>
<dbReference type="RefSeq" id="WP_143527268.1">
    <property type="nucleotide sequence ID" value="NZ_AP019791.1"/>
</dbReference>
<dbReference type="AlphaFoldDB" id="A0A510HGV6"/>